<evidence type="ECO:0000313" key="3">
    <source>
        <dbReference type="Proteomes" id="UP000029736"/>
    </source>
</evidence>
<keyword evidence="3" id="KW-1185">Reference proteome</keyword>
<evidence type="ECO:0000259" key="1">
    <source>
        <dbReference type="Pfam" id="PF00535"/>
    </source>
</evidence>
<protein>
    <recommendedName>
        <fullName evidence="1">Glycosyltransferase 2-like domain-containing protein</fullName>
    </recommendedName>
</protein>
<dbReference type="Gene3D" id="3.90.550.10">
    <property type="entry name" value="Spore Coat Polysaccharide Biosynthesis Protein SpsA, Chain A"/>
    <property type="match status" value="1"/>
</dbReference>
<dbReference type="EMBL" id="JPOS01000039">
    <property type="protein sequence ID" value="KGE86837.1"/>
    <property type="molecule type" value="Genomic_DNA"/>
</dbReference>
<feature type="domain" description="Glycosyltransferase 2-like" evidence="1">
    <location>
        <begin position="8"/>
        <end position="165"/>
    </location>
</feature>
<evidence type="ECO:0000313" key="2">
    <source>
        <dbReference type="EMBL" id="KGE86837.1"/>
    </source>
</evidence>
<dbReference type="PANTHER" id="PTHR48090">
    <property type="entry name" value="UNDECAPRENYL-PHOSPHATE 4-DEOXY-4-FORMAMIDO-L-ARABINOSE TRANSFERASE-RELATED"/>
    <property type="match status" value="1"/>
</dbReference>
<proteinExistence type="predicted"/>
<dbReference type="SUPFAM" id="SSF53448">
    <property type="entry name" value="Nucleotide-diphospho-sugar transferases"/>
    <property type="match status" value="1"/>
</dbReference>
<dbReference type="Proteomes" id="UP000029736">
    <property type="component" value="Unassembled WGS sequence"/>
</dbReference>
<dbReference type="AlphaFoldDB" id="A0A098S6W5"/>
<sequence>MRPEQIWIVIPAYNEGPVIEQVVAKVIGSGFPNVLVIDDGSKDDTASQARLAGARVLSHPINRGAGAAAQTGLSYARRQGWKCVVQIDADGQHHPEDIHRLVEVQAQTEADIVLGSRFLDPSPGIPPTRVLYNRISNVLTNTFCQRSYSDTQTGFRLLSARAIRNLRLRLDGFGYCSEMIVQAEEKGLTIAEAPIQVTYTDYSLNKGQDLVMGITTAVDLLWKLLFYPSKMK</sequence>
<dbReference type="InterPro" id="IPR029044">
    <property type="entry name" value="Nucleotide-diphossugar_trans"/>
</dbReference>
<dbReference type="Pfam" id="PF00535">
    <property type="entry name" value="Glycos_transf_2"/>
    <property type="match status" value="1"/>
</dbReference>
<organism evidence="2 3">
    <name type="scientific">Phaeodactylibacter xiamenensis</name>
    <dbReference type="NCBI Taxonomy" id="1524460"/>
    <lineage>
        <taxon>Bacteria</taxon>
        <taxon>Pseudomonadati</taxon>
        <taxon>Bacteroidota</taxon>
        <taxon>Saprospiria</taxon>
        <taxon>Saprospirales</taxon>
        <taxon>Haliscomenobacteraceae</taxon>
        <taxon>Phaeodactylibacter</taxon>
    </lineage>
</organism>
<dbReference type="STRING" id="1524460.IX84_17325"/>
<name>A0A098S6W5_9BACT</name>
<dbReference type="InterPro" id="IPR050256">
    <property type="entry name" value="Glycosyltransferase_2"/>
</dbReference>
<dbReference type="CDD" id="cd04179">
    <property type="entry name" value="DPM_DPG-synthase_like"/>
    <property type="match status" value="1"/>
</dbReference>
<dbReference type="InterPro" id="IPR001173">
    <property type="entry name" value="Glyco_trans_2-like"/>
</dbReference>
<comment type="caution">
    <text evidence="2">The sequence shown here is derived from an EMBL/GenBank/DDBJ whole genome shotgun (WGS) entry which is preliminary data.</text>
</comment>
<dbReference type="PANTHER" id="PTHR48090:SF7">
    <property type="entry name" value="RFBJ PROTEIN"/>
    <property type="match status" value="1"/>
</dbReference>
<reference evidence="2 3" key="1">
    <citation type="journal article" date="2014" name="Int. J. Syst. Evol. Microbiol.">
        <title>Phaeodactylibacter xiamenensis gen. nov., sp. nov., a member of the family Saprospiraceae isolated from the marine alga Phaeodactylum tricornutum.</title>
        <authorList>
            <person name="Chen Z.Jr."/>
            <person name="Lei X."/>
            <person name="Lai Q."/>
            <person name="Li Y."/>
            <person name="Zhang B."/>
            <person name="Zhang J."/>
            <person name="Zhang H."/>
            <person name="Yang L."/>
            <person name="Zheng W."/>
            <person name="Tian Y."/>
            <person name="Yu Z."/>
            <person name="Xu H.Jr."/>
            <person name="Zheng T."/>
        </authorList>
    </citation>
    <scope>NUCLEOTIDE SEQUENCE [LARGE SCALE GENOMIC DNA]</scope>
    <source>
        <strain evidence="2 3">KD52</strain>
    </source>
</reference>
<accession>A0A098S6W5</accession>
<gene>
    <name evidence="2" type="ORF">IX84_17325</name>
</gene>